<organism evidence="5">
    <name type="scientific">marine metagenome</name>
    <dbReference type="NCBI Taxonomy" id="408172"/>
    <lineage>
        <taxon>unclassified sequences</taxon>
        <taxon>metagenomes</taxon>
        <taxon>ecological metagenomes</taxon>
    </lineage>
</organism>
<dbReference type="InterPro" id="IPR020103">
    <property type="entry name" value="PsdUridine_synth_cat_dom_sf"/>
</dbReference>
<evidence type="ECO:0000313" key="5">
    <source>
        <dbReference type="EMBL" id="SUZ98388.1"/>
    </source>
</evidence>
<dbReference type="InterPro" id="IPR020095">
    <property type="entry name" value="PsdUridine_synth_TruA_C"/>
</dbReference>
<dbReference type="CDD" id="cd02570">
    <property type="entry name" value="PseudoU_synth_EcTruA"/>
    <property type="match status" value="1"/>
</dbReference>
<evidence type="ECO:0000256" key="1">
    <source>
        <dbReference type="ARBA" id="ARBA00009375"/>
    </source>
</evidence>
<dbReference type="NCBIfam" id="TIGR00071">
    <property type="entry name" value="hisT_truA"/>
    <property type="match status" value="1"/>
</dbReference>
<reference evidence="5" key="1">
    <citation type="submission" date="2018-05" db="EMBL/GenBank/DDBJ databases">
        <authorList>
            <person name="Lanie J.A."/>
            <person name="Ng W.-L."/>
            <person name="Kazmierczak K.M."/>
            <person name="Andrzejewski T.M."/>
            <person name="Davidsen T.M."/>
            <person name="Wayne K.J."/>
            <person name="Tettelin H."/>
            <person name="Glass J.I."/>
            <person name="Rusch D."/>
            <person name="Podicherti R."/>
            <person name="Tsui H.-C.T."/>
            <person name="Winkler M.E."/>
        </authorList>
    </citation>
    <scope>NUCLEOTIDE SEQUENCE</scope>
</reference>
<dbReference type="GO" id="GO:0031119">
    <property type="term" value="P:tRNA pseudouridine synthesis"/>
    <property type="evidence" value="ECO:0007669"/>
    <property type="project" value="TreeGrafter"/>
</dbReference>
<dbReference type="EMBL" id="UINC01002600">
    <property type="protein sequence ID" value="SUZ98388.1"/>
    <property type="molecule type" value="Genomic_DNA"/>
</dbReference>
<protein>
    <recommendedName>
        <fullName evidence="4">Pseudouridine synthase I TruA alpha/beta domain-containing protein</fullName>
    </recommendedName>
</protein>
<keyword evidence="2" id="KW-0819">tRNA processing</keyword>
<keyword evidence="3" id="KW-0413">Isomerase</keyword>
<dbReference type="GO" id="GO:0009982">
    <property type="term" value="F:pseudouridine synthase activity"/>
    <property type="evidence" value="ECO:0007669"/>
    <property type="project" value="InterPro"/>
</dbReference>
<feature type="domain" description="Pseudouridine synthase I TruA alpha/beta" evidence="4">
    <location>
        <begin position="90"/>
        <end position="191"/>
    </location>
</feature>
<proteinExistence type="inferred from homology"/>
<evidence type="ECO:0000256" key="3">
    <source>
        <dbReference type="ARBA" id="ARBA00023235"/>
    </source>
</evidence>
<dbReference type="InterPro" id="IPR020094">
    <property type="entry name" value="TruA/RsuA/RluB/E/F_N"/>
</dbReference>
<comment type="similarity">
    <text evidence="1">Belongs to the tRNA pseudouridine synthase TruA family.</text>
</comment>
<accession>A0A381S4Y9</accession>
<dbReference type="PANTHER" id="PTHR11142:SF0">
    <property type="entry name" value="TRNA PSEUDOURIDINE SYNTHASE-LIKE 1"/>
    <property type="match status" value="1"/>
</dbReference>
<dbReference type="Gene3D" id="3.30.70.660">
    <property type="entry name" value="Pseudouridine synthase I, catalytic domain, C-terminal subdomain"/>
    <property type="match status" value="1"/>
</dbReference>
<dbReference type="AlphaFoldDB" id="A0A381S4Y9"/>
<dbReference type="InterPro" id="IPR001406">
    <property type="entry name" value="PsdUridine_synth_TruA"/>
</dbReference>
<dbReference type="GO" id="GO:0003723">
    <property type="term" value="F:RNA binding"/>
    <property type="evidence" value="ECO:0007669"/>
    <property type="project" value="InterPro"/>
</dbReference>
<dbReference type="PANTHER" id="PTHR11142">
    <property type="entry name" value="PSEUDOURIDYLATE SYNTHASE"/>
    <property type="match status" value="1"/>
</dbReference>
<evidence type="ECO:0000259" key="4">
    <source>
        <dbReference type="Pfam" id="PF01416"/>
    </source>
</evidence>
<gene>
    <name evidence="5" type="ORF">METZ01_LOCUS51242</name>
</gene>
<dbReference type="Gene3D" id="3.30.70.580">
    <property type="entry name" value="Pseudouridine synthase I, catalytic domain, N-terminal subdomain"/>
    <property type="match status" value="1"/>
</dbReference>
<dbReference type="InterPro" id="IPR020097">
    <property type="entry name" value="PsdUridine_synth_TruA_a/b_dom"/>
</dbReference>
<sequence length="191" mass="21376">VHAKGQVAHFELSNKISLDNIRDGINQHLRPLPIAILDAKEVNGDFHARFSAQLRSYEYLIINRRSPLTLYKNQAWGVFKQLNINAMKKAAINFEGKHDFNGFRSIDCQASSSIKTIQSCTVKKNKQYIVINVAAKSFLHSQVRIITGTLVDVGKGKISPTNIKKIIESKDRSKAGTTAPAHGLYLLKVEY</sequence>
<evidence type="ECO:0000256" key="2">
    <source>
        <dbReference type="ARBA" id="ARBA00022694"/>
    </source>
</evidence>
<name>A0A381S4Y9_9ZZZZ</name>
<dbReference type="SUPFAM" id="SSF55120">
    <property type="entry name" value="Pseudouridine synthase"/>
    <property type="match status" value="1"/>
</dbReference>
<dbReference type="Pfam" id="PF01416">
    <property type="entry name" value="PseudoU_synth_1"/>
    <property type="match status" value="1"/>
</dbReference>
<feature type="non-terminal residue" evidence="5">
    <location>
        <position position="1"/>
    </location>
</feature>